<dbReference type="Proteomes" id="UP000272706">
    <property type="component" value="Unassembled WGS sequence"/>
</dbReference>
<comment type="caution">
    <text evidence="3">The sequence shown here is derived from an EMBL/GenBank/DDBJ whole genome shotgun (WGS) entry which is preliminary data.</text>
</comment>
<evidence type="ECO:0000256" key="1">
    <source>
        <dbReference type="SAM" id="MobiDB-lite"/>
    </source>
</evidence>
<dbReference type="AlphaFoldDB" id="A0A3A5KN98"/>
<feature type="region of interest" description="Disordered" evidence="1">
    <location>
        <begin position="24"/>
        <end position="52"/>
    </location>
</feature>
<organism evidence="3 4">
    <name type="scientific">Mesorhizobium waimense</name>
    <dbReference type="NCBI Taxonomy" id="1300307"/>
    <lineage>
        <taxon>Bacteria</taxon>
        <taxon>Pseudomonadati</taxon>
        <taxon>Pseudomonadota</taxon>
        <taxon>Alphaproteobacteria</taxon>
        <taxon>Hyphomicrobiales</taxon>
        <taxon>Phyllobacteriaceae</taxon>
        <taxon>Mesorhizobium</taxon>
    </lineage>
</organism>
<dbReference type="InterPro" id="IPR038696">
    <property type="entry name" value="IalB_sf"/>
</dbReference>
<reference evidence="3 4" key="1">
    <citation type="submission" date="2018-09" db="EMBL/GenBank/DDBJ databases">
        <title>Mesorhizobium carmichaelinearum sp. nov. isolated from Carmichaelinea spp. root nodules in New Zealand.</title>
        <authorList>
            <person name="De Meyer S.E."/>
        </authorList>
    </citation>
    <scope>NUCLEOTIDE SEQUENCE [LARGE SCALE GENOMIC DNA]</scope>
    <source>
        <strain evidence="3 4">ICMP19557</strain>
    </source>
</reference>
<dbReference type="Gene3D" id="2.60.40.1880">
    <property type="entry name" value="Invasion associated locus B (IalB) protein"/>
    <property type="match status" value="1"/>
</dbReference>
<name>A0A3A5KN98_9HYPH</name>
<dbReference type="EMBL" id="QZWZ01000014">
    <property type="protein sequence ID" value="RJT37356.1"/>
    <property type="molecule type" value="Genomic_DNA"/>
</dbReference>
<keyword evidence="4" id="KW-1185">Reference proteome</keyword>
<protein>
    <recommendedName>
        <fullName evidence="5">Invasion associated locus B family protein</fullName>
    </recommendedName>
</protein>
<sequence length="204" mass="21092">MRFLRLAGPGVLAMLQLAGVASAQTTTTQPAPPQATAPQPAAPEATTPKTETFGKWSTIVDEVKTGEDVRKTCAASTAFLDANGTSGTLTLAISNGDVLPPNGYPSLIIALRNKDLPTGENIPAVFGDDKGKVKVTVSADIGDQWMVNNKAETTLAVLRAMRRAGALDVAFANAPVATISMDGFTKAYRSLGASCGFPTTDVAP</sequence>
<evidence type="ECO:0000313" key="3">
    <source>
        <dbReference type="EMBL" id="RJT37356.1"/>
    </source>
</evidence>
<evidence type="ECO:0000256" key="2">
    <source>
        <dbReference type="SAM" id="SignalP"/>
    </source>
</evidence>
<gene>
    <name evidence="3" type="ORF">D3227_19265</name>
</gene>
<feature type="chain" id="PRO_5017380148" description="Invasion associated locus B family protein" evidence="2">
    <location>
        <begin position="24"/>
        <end position="204"/>
    </location>
</feature>
<dbReference type="OrthoDB" id="7665031at2"/>
<feature type="signal peptide" evidence="2">
    <location>
        <begin position="1"/>
        <end position="23"/>
    </location>
</feature>
<keyword evidence="2" id="KW-0732">Signal</keyword>
<proteinExistence type="predicted"/>
<accession>A0A3A5KN98</accession>
<evidence type="ECO:0008006" key="5">
    <source>
        <dbReference type="Google" id="ProtNLM"/>
    </source>
</evidence>
<feature type="compositionally biased region" description="Low complexity" evidence="1">
    <location>
        <begin position="36"/>
        <end position="48"/>
    </location>
</feature>
<evidence type="ECO:0000313" key="4">
    <source>
        <dbReference type="Proteomes" id="UP000272706"/>
    </source>
</evidence>
<dbReference type="RefSeq" id="WP_120015935.1">
    <property type="nucleotide sequence ID" value="NZ_QZWZ01000014.1"/>
</dbReference>